<reference evidence="2 3" key="1">
    <citation type="journal article" date="2016" name="BMC Genomics">
        <title>Comparative genomics reveals Cyclospora cayetanensis possesses coccidia-like metabolism and invasion components but unique surface antigens.</title>
        <authorList>
            <person name="Liu S."/>
            <person name="Wang L."/>
            <person name="Zheng H."/>
            <person name="Xu Z."/>
            <person name="Roellig D.M."/>
            <person name="Li N."/>
            <person name="Frace M.A."/>
            <person name="Tang K."/>
            <person name="Arrowood M.J."/>
            <person name="Moss D.M."/>
            <person name="Zhang L."/>
            <person name="Feng Y."/>
            <person name="Xiao L."/>
        </authorList>
    </citation>
    <scope>NUCLEOTIDE SEQUENCE [LARGE SCALE GENOMIC DNA]</scope>
    <source>
        <strain evidence="2 3">CHN_HEN01</strain>
    </source>
</reference>
<evidence type="ECO:0000313" key="3">
    <source>
        <dbReference type="Proteomes" id="UP000095192"/>
    </source>
</evidence>
<accession>A0A1D3D4E7</accession>
<feature type="compositionally biased region" description="Basic and acidic residues" evidence="1">
    <location>
        <begin position="139"/>
        <end position="161"/>
    </location>
</feature>
<protein>
    <submittedName>
        <fullName evidence="2">Uncharacterized protein</fullName>
    </submittedName>
</protein>
<feature type="region of interest" description="Disordered" evidence="1">
    <location>
        <begin position="1"/>
        <end position="255"/>
    </location>
</feature>
<comment type="caution">
    <text evidence="2">The sequence shown here is derived from an EMBL/GenBank/DDBJ whole genome shotgun (WGS) entry which is preliminary data.</text>
</comment>
<evidence type="ECO:0000313" key="2">
    <source>
        <dbReference type="EMBL" id="OEH78319.1"/>
    </source>
</evidence>
<feature type="compositionally biased region" description="Polar residues" evidence="1">
    <location>
        <begin position="176"/>
        <end position="193"/>
    </location>
</feature>
<sequence>MDSKVSNGRRSVFKGNAAMRATRNGSTSVERLPSPAANSPKGKKAGKVQSAASSIAKKKMALNHQPAFEEDSYDAQKAFKKRGVSNQRASKRQPSLSSQDCALSPSGASTRSPPPTSDRRSTRKITVQEDASKSSASSKEARQAAERKGRDGSKSRKEESKQQFPRVPSGWALKRQISQGVSTPRTRGSSGQRNCGDDKTEANKRAKAEHEPKPAANKRSRKIEGTNNQEVSKRTRETSRKAQDAPAKRRRTNRA</sequence>
<evidence type="ECO:0000256" key="1">
    <source>
        <dbReference type="SAM" id="MobiDB-lite"/>
    </source>
</evidence>
<dbReference type="VEuPathDB" id="ToxoDB:cyc_06541"/>
<organism evidence="2 3">
    <name type="scientific">Cyclospora cayetanensis</name>
    <dbReference type="NCBI Taxonomy" id="88456"/>
    <lineage>
        <taxon>Eukaryota</taxon>
        <taxon>Sar</taxon>
        <taxon>Alveolata</taxon>
        <taxon>Apicomplexa</taxon>
        <taxon>Conoidasida</taxon>
        <taxon>Coccidia</taxon>
        <taxon>Eucoccidiorida</taxon>
        <taxon>Eimeriorina</taxon>
        <taxon>Eimeriidae</taxon>
        <taxon>Cyclospora</taxon>
    </lineage>
</organism>
<dbReference type="AlphaFoldDB" id="A0A1D3D4E7"/>
<feature type="compositionally biased region" description="Basic and acidic residues" evidence="1">
    <location>
        <begin position="231"/>
        <end position="247"/>
    </location>
</feature>
<proteinExistence type="predicted"/>
<keyword evidence="3" id="KW-1185">Reference proteome</keyword>
<gene>
    <name evidence="2" type="ORF">cyc_06541</name>
</gene>
<dbReference type="InParanoid" id="A0A1D3D4E7"/>
<dbReference type="Proteomes" id="UP000095192">
    <property type="component" value="Unassembled WGS sequence"/>
</dbReference>
<dbReference type="EMBL" id="JROU02000782">
    <property type="protein sequence ID" value="OEH78319.1"/>
    <property type="molecule type" value="Genomic_DNA"/>
</dbReference>
<name>A0A1D3D4E7_9EIME</name>
<feature type="compositionally biased region" description="Basic and acidic residues" evidence="1">
    <location>
        <begin position="195"/>
        <end position="213"/>
    </location>
</feature>
<feature type="compositionally biased region" description="Polar residues" evidence="1">
    <location>
        <begin position="84"/>
        <end position="111"/>
    </location>
</feature>